<dbReference type="Gene3D" id="3.90.550.10">
    <property type="entry name" value="Spore Coat Polysaccharide Biosynthesis Protein SpsA, Chain A"/>
    <property type="match status" value="1"/>
</dbReference>
<dbReference type="AlphaFoldDB" id="A0A1T4NYY2"/>
<sequence length="259" mass="30554">MNHAFVICAYKDSKYLEECILSLVNQNNPSPIYMSTSTINNHIKNLADKYNLELFVSKDETSIANDWNYALKCTNFDYITLCHQDDIYNKNYSVYIKKSINKNKNFSIICTRGSVLKNGKEMKYIPELIIKNILNIPLTIPYIKKTYFARKFSLMFADAICCPTVTFNRIYSTNLFDNSFVNNLDWEAWVRISKINAELIHIPKYLVTHRIHNNSTSIKNIESKIREKENYSIYRMYWGEHVSRFLAKLLRLSELRYRG</sequence>
<dbReference type="Pfam" id="PF00535">
    <property type="entry name" value="Glycos_transf_2"/>
    <property type="match status" value="1"/>
</dbReference>
<proteinExistence type="predicted"/>
<protein>
    <submittedName>
        <fullName evidence="2">Glycosyl transferase family 2</fullName>
    </submittedName>
</protein>
<dbReference type="GO" id="GO:0016740">
    <property type="term" value="F:transferase activity"/>
    <property type="evidence" value="ECO:0007669"/>
    <property type="project" value="UniProtKB-KW"/>
</dbReference>
<organism evidence="2 3">
    <name type="scientific">Anaerorhabdus furcosa</name>
    <dbReference type="NCBI Taxonomy" id="118967"/>
    <lineage>
        <taxon>Bacteria</taxon>
        <taxon>Bacillati</taxon>
        <taxon>Bacillota</taxon>
        <taxon>Erysipelotrichia</taxon>
        <taxon>Erysipelotrichales</taxon>
        <taxon>Erysipelotrichaceae</taxon>
        <taxon>Anaerorhabdus</taxon>
    </lineage>
</organism>
<gene>
    <name evidence="2" type="ORF">SAMN02745191_1797</name>
</gene>
<accession>A0A1T4NYY2</accession>
<dbReference type="Proteomes" id="UP000243297">
    <property type="component" value="Unassembled WGS sequence"/>
</dbReference>
<feature type="domain" description="Glycosyltransferase 2-like" evidence="1">
    <location>
        <begin position="5"/>
        <end position="157"/>
    </location>
</feature>
<dbReference type="RefSeq" id="WP_078712203.1">
    <property type="nucleotide sequence ID" value="NZ_FUWY01000005.1"/>
</dbReference>
<dbReference type="OrthoDB" id="9815829at2"/>
<keyword evidence="2" id="KW-0808">Transferase</keyword>
<dbReference type="SUPFAM" id="SSF53448">
    <property type="entry name" value="Nucleotide-diphospho-sugar transferases"/>
    <property type="match status" value="1"/>
</dbReference>
<evidence type="ECO:0000313" key="2">
    <source>
        <dbReference type="EMBL" id="SJZ84415.1"/>
    </source>
</evidence>
<dbReference type="CDD" id="cd00761">
    <property type="entry name" value="Glyco_tranf_GTA_type"/>
    <property type="match status" value="1"/>
</dbReference>
<name>A0A1T4NYY2_9FIRM</name>
<reference evidence="3" key="1">
    <citation type="submission" date="2017-02" db="EMBL/GenBank/DDBJ databases">
        <authorList>
            <person name="Varghese N."/>
            <person name="Submissions S."/>
        </authorList>
    </citation>
    <scope>NUCLEOTIDE SEQUENCE [LARGE SCALE GENOMIC DNA]</scope>
    <source>
        <strain evidence="3">ATCC 25662</strain>
    </source>
</reference>
<dbReference type="InterPro" id="IPR001173">
    <property type="entry name" value="Glyco_trans_2-like"/>
</dbReference>
<evidence type="ECO:0000259" key="1">
    <source>
        <dbReference type="Pfam" id="PF00535"/>
    </source>
</evidence>
<dbReference type="EMBL" id="FUWY01000005">
    <property type="protein sequence ID" value="SJZ84415.1"/>
    <property type="molecule type" value="Genomic_DNA"/>
</dbReference>
<dbReference type="InterPro" id="IPR029044">
    <property type="entry name" value="Nucleotide-diphossugar_trans"/>
</dbReference>
<dbReference type="STRING" id="118967.SAMN02745191_1797"/>
<keyword evidence="3" id="KW-1185">Reference proteome</keyword>
<evidence type="ECO:0000313" key="3">
    <source>
        <dbReference type="Proteomes" id="UP000243297"/>
    </source>
</evidence>